<evidence type="ECO:0000256" key="2">
    <source>
        <dbReference type="ARBA" id="ARBA00004496"/>
    </source>
</evidence>
<keyword evidence="7" id="KW-0143">Chaperone</keyword>
<evidence type="ECO:0000256" key="5">
    <source>
        <dbReference type="ARBA" id="ARBA00016902"/>
    </source>
</evidence>
<dbReference type="InterPro" id="IPR005215">
    <property type="entry name" value="Trig_fac"/>
</dbReference>
<gene>
    <name evidence="12" type="primary">tig</name>
    <name evidence="12" type="ORF">CP99DC5_0315</name>
</gene>
<dbReference type="GO" id="GO:0003755">
    <property type="term" value="F:peptidyl-prolyl cis-trans isomerase activity"/>
    <property type="evidence" value="ECO:0007669"/>
    <property type="project" value="UniProtKB-EC"/>
</dbReference>
<evidence type="ECO:0000256" key="1">
    <source>
        <dbReference type="ARBA" id="ARBA00000971"/>
    </source>
</evidence>
<dbReference type="SUPFAM" id="SSF109998">
    <property type="entry name" value="Triger factor/SurA peptide-binding domain-like"/>
    <property type="match status" value="1"/>
</dbReference>
<dbReference type="InterPro" id="IPR008881">
    <property type="entry name" value="Trigger_fac_ribosome-bd_bac"/>
</dbReference>
<dbReference type="InterPro" id="IPR008880">
    <property type="entry name" value="Trigger_fac_C"/>
</dbReference>
<keyword evidence="13" id="KW-1185">Reference proteome</keyword>
<evidence type="ECO:0000259" key="10">
    <source>
        <dbReference type="Pfam" id="PF05697"/>
    </source>
</evidence>
<accession>A0ABP2X3C8</accession>
<dbReference type="Gene3D" id="3.30.70.1050">
    <property type="entry name" value="Trigger factor ribosome-binding domain"/>
    <property type="match status" value="1"/>
</dbReference>
<feature type="domain" description="Trigger factor ribosome-binding bacterial" evidence="10">
    <location>
        <begin position="11"/>
        <end position="154"/>
    </location>
</feature>
<protein>
    <recommendedName>
        <fullName evidence="5">Trigger factor</fullName>
        <ecNumber evidence="4">5.2.1.8</ecNumber>
    </recommendedName>
    <alternativeName>
        <fullName evidence="9">PPIase</fullName>
    </alternativeName>
</protein>
<dbReference type="RefSeq" id="WP_016981666.1">
    <property type="nucleotide sequence ID" value="NZ_KE356190.1"/>
</dbReference>
<keyword evidence="8 12" id="KW-0413">Isomerase</keyword>
<evidence type="ECO:0000256" key="6">
    <source>
        <dbReference type="ARBA" id="ARBA00023110"/>
    </source>
</evidence>
<evidence type="ECO:0000256" key="7">
    <source>
        <dbReference type="ARBA" id="ARBA00023186"/>
    </source>
</evidence>
<dbReference type="InterPro" id="IPR046357">
    <property type="entry name" value="PPIase_dom_sf"/>
</dbReference>
<evidence type="ECO:0000256" key="3">
    <source>
        <dbReference type="ARBA" id="ARBA00005464"/>
    </source>
</evidence>
<dbReference type="EC" id="5.2.1.8" evidence="4"/>
<dbReference type="PIRSF" id="PIRSF003095">
    <property type="entry name" value="Trigger_factor"/>
    <property type="match status" value="1"/>
</dbReference>
<reference evidence="12 13" key="1">
    <citation type="submission" date="2013-04" db="EMBL/GenBank/DDBJ databases">
        <title>Genome sequence of Chlamydia psittaci 99DC5.</title>
        <authorList>
            <person name="Huot-Creasy H."/>
            <person name="McCracken C.L."/>
            <person name="Humphries M."/>
            <person name="Sachse K."/>
            <person name="Laroucau K."/>
            <person name="Bavoil P."/>
            <person name="Myers G.S."/>
        </authorList>
    </citation>
    <scope>NUCLEOTIDE SEQUENCE [LARGE SCALE GENOMIC DNA]</scope>
    <source>
        <strain evidence="12 13">99DC5</strain>
    </source>
</reference>
<evidence type="ECO:0000256" key="4">
    <source>
        <dbReference type="ARBA" id="ARBA00013194"/>
    </source>
</evidence>
<evidence type="ECO:0000256" key="9">
    <source>
        <dbReference type="ARBA" id="ARBA00029986"/>
    </source>
</evidence>
<evidence type="ECO:0000313" key="13">
    <source>
        <dbReference type="Proteomes" id="UP000014627"/>
    </source>
</evidence>
<comment type="similarity">
    <text evidence="3">Belongs to the FKBP-type PPIase family. Tig subfamily.</text>
</comment>
<keyword evidence="6" id="KW-0697">Rotamase</keyword>
<feature type="domain" description="Trigger factor C-terminal" evidence="11">
    <location>
        <begin position="271"/>
        <end position="429"/>
    </location>
</feature>
<comment type="catalytic activity">
    <reaction evidence="1">
        <text>[protein]-peptidylproline (omega=180) = [protein]-peptidylproline (omega=0)</text>
        <dbReference type="Rhea" id="RHEA:16237"/>
        <dbReference type="Rhea" id="RHEA-COMP:10747"/>
        <dbReference type="Rhea" id="RHEA-COMP:10748"/>
        <dbReference type="ChEBI" id="CHEBI:83833"/>
        <dbReference type="ChEBI" id="CHEBI:83834"/>
        <dbReference type="EC" id="5.2.1.8"/>
    </reaction>
</comment>
<evidence type="ECO:0000313" key="12">
    <source>
        <dbReference type="EMBL" id="EPJ28145.1"/>
    </source>
</evidence>
<proteinExistence type="inferred from homology"/>
<dbReference type="SUPFAM" id="SSF102735">
    <property type="entry name" value="Trigger factor ribosome-binding domain"/>
    <property type="match status" value="1"/>
</dbReference>
<organism evidence="12 13">
    <name type="scientific">Chlamydia psittaci 99DC5</name>
    <dbReference type="NCBI Taxonomy" id="1112251"/>
    <lineage>
        <taxon>Bacteria</taxon>
        <taxon>Pseudomonadati</taxon>
        <taxon>Chlamydiota</taxon>
        <taxon>Chlamydiia</taxon>
        <taxon>Chlamydiales</taxon>
        <taxon>Chlamydiaceae</taxon>
        <taxon>Chlamydia/Chlamydophila group</taxon>
        <taxon>Chlamydia</taxon>
    </lineage>
</organism>
<dbReference type="InterPro" id="IPR036611">
    <property type="entry name" value="Trigger_fac_ribosome-bd_sf"/>
</dbReference>
<evidence type="ECO:0000256" key="8">
    <source>
        <dbReference type="ARBA" id="ARBA00023235"/>
    </source>
</evidence>
<dbReference type="NCBIfam" id="TIGR00115">
    <property type="entry name" value="tig"/>
    <property type="match status" value="1"/>
</dbReference>
<dbReference type="Proteomes" id="UP000014627">
    <property type="component" value="Unassembled WGS sequence"/>
</dbReference>
<sequence>MSRNFSNEQFSVNLEEQPGCVVSAEVKTTPQLLDKLHKQAIKKIKKDVVLPGFRKGKAPDGIIVSRYPSQVTRELNQLLIQSAYQALGSVGDRRPLSPQAIKSTSVTKADINEGGQVNFTYEAFPTISDIPWDKLSLSEEPAVKDITDEEMAKGLLNISYFFATKTPVTRTSQEGDFISLSLHVSKQNEEGVPTPIFENKYFKLCEEEMTDAFKTKFLGISAGHRVTEVISSPEIQSFLNGDVLTFTVNAVIEVVAPELDDDKARQLQAESLEDLKKKLRIQLENQAKDRQHQQRFAEAENALASIIDFDLPTSMLEDRLAMLTREKLLNARLIQYCSDEELENQKSDLLKEAELEAKKTLKLFFLANKIFNDEKLVISREELQYMMDVCSRERYGMQPPRDISQEALQELVMAARDRLTYHKAMEKVLSKAKESATAPSA</sequence>
<dbReference type="Pfam" id="PF05697">
    <property type="entry name" value="Trigger_N"/>
    <property type="match status" value="1"/>
</dbReference>
<comment type="caution">
    <text evidence="12">The sequence shown here is derived from an EMBL/GenBank/DDBJ whole genome shotgun (WGS) entry which is preliminary data.</text>
</comment>
<dbReference type="Pfam" id="PF05698">
    <property type="entry name" value="Trigger_C"/>
    <property type="match status" value="1"/>
</dbReference>
<dbReference type="InterPro" id="IPR037041">
    <property type="entry name" value="Trigger_fac_C_sf"/>
</dbReference>
<name>A0ABP2X3C8_CHLPS</name>
<dbReference type="EMBL" id="ATLC01000045">
    <property type="protein sequence ID" value="EPJ28145.1"/>
    <property type="molecule type" value="Genomic_DNA"/>
</dbReference>
<evidence type="ECO:0000259" key="11">
    <source>
        <dbReference type="Pfam" id="PF05698"/>
    </source>
</evidence>
<dbReference type="InterPro" id="IPR027304">
    <property type="entry name" value="Trigger_fact/SurA_dom_sf"/>
</dbReference>
<comment type="subcellular location">
    <subcellularLocation>
        <location evidence="2">Cytoplasm</location>
    </subcellularLocation>
</comment>
<dbReference type="Gene3D" id="1.10.3120.10">
    <property type="entry name" value="Trigger factor, C-terminal domain"/>
    <property type="match status" value="1"/>
</dbReference>
<dbReference type="Gene3D" id="3.10.50.40">
    <property type="match status" value="1"/>
</dbReference>